<name>A0ABT2EJD4_9BACT</name>
<evidence type="ECO:0000313" key="2">
    <source>
        <dbReference type="Proteomes" id="UP001204798"/>
    </source>
</evidence>
<protein>
    <submittedName>
        <fullName evidence="1">Uncharacterized protein</fullName>
    </submittedName>
</protein>
<dbReference type="RefSeq" id="WP_259093064.1">
    <property type="nucleotide sequence ID" value="NZ_CP130454.1"/>
</dbReference>
<organism evidence="1 2">
    <name type="scientific">Candidatus Fervidibacter sacchari</name>
    <dbReference type="NCBI Taxonomy" id="1448929"/>
    <lineage>
        <taxon>Bacteria</taxon>
        <taxon>Candidatus Fervidibacterota</taxon>
        <taxon>Candidatus Fervidibacter</taxon>
    </lineage>
</organism>
<keyword evidence="2" id="KW-1185">Reference proteome</keyword>
<sequence>MSLLECVVAASLLAILLSVVAANFLACQKVISRERLKRKGLLVAFKVTQNLMTIPFDRLPPEKFSGQEGTVKVKLSLPILGEVRAFKENGEDIPAYLEGDREVSVRVEGQSNFFVQYTAYWDEEAFAVEITILTMRATYNMQRNIELHERAISLMERVVGEVLRAEEVKVDEMGLAILTEGQEIIVSKEFRQGNISGEWTFEWVKENLLRLKLKVTDERGKDEIVWTEVFVPLCKRGEVE</sequence>
<accession>A0ABT2EJD4</accession>
<dbReference type="Proteomes" id="UP001204798">
    <property type="component" value="Unassembled WGS sequence"/>
</dbReference>
<comment type="caution">
    <text evidence="1">The sequence shown here is derived from an EMBL/GenBank/DDBJ whole genome shotgun (WGS) entry which is preliminary data.</text>
</comment>
<reference evidence="1 2" key="1">
    <citation type="submission" date="2022-08" db="EMBL/GenBank/DDBJ databases">
        <title>Bacterial and archaeal communities from various locations to study Microbial Dark Matter (Phase II).</title>
        <authorList>
            <person name="Stepanauskas R."/>
        </authorList>
    </citation>
    <scope>NUCLEOTIDE SEQUENCE [LARGE SCALE GENOMIC DNA]</scope>
    <source>
        <strain evidence="1 2">PD1</strain>
    </source>
</reference>
<proteinExistence type="predicted"/>
<dbReference type="EMBL" id="JANUCP010000001">
    <property type="protein sequence ID" value="MCS3918006.1"/>
    <property type="molecule type" value="Genomic_DNA"/>
</dbReference>
<evidence type="ECO:0000313" key="1">
    <source>
        <dbReference type="EMBL" id="MCS3918006.1"/>
    </source>
</evidence>
<gene>
    <name evidence="1" type="ORF">M2350_000403</name>
</gene>